<feature type="compositionally biased region" description="Basic and acidic residues" evidence="1">
    <location>
        <begin position="102"/>
        <end position="112"/>
    </location>
</feature>
<evidence type="ECO:0000313" key="3">
    <source>
        <dbReference type="Proteomes" id="UP000799444"/>
    </source>
</evidence>
<gene>
    <name evidence="2" type="ORF">EJ04DRAFT_252993</name>
</gene>
<proteinExistence type="predicted"/>
<organism evidence="2 3">
    <name type="scientific">Polyplosphaeria fusca</name>
    <dbReference type="NCBI Taxonomy" id="682080"/>
    <lineage>
        <taxon>Eukaryota</taxon>
        <taxon>Fungi</taxon>
        <taxon>Dikarya</taxon>
        <taxon>Ascomycota</taxon>
        <taxon>Pezizomycotina</taxon>
        <taxon>Dothideomycetes</taxon>
        <taxon>Pleosporomycetidae</taxon>
        <taxon>Pleosporales</taxon>
        <taxon>Tetraplosphaeriaceae</taxon>
        <taxon>Polyplosphaeria</taxon>
    </lineage>
</organism>
<dbReference type="EMBL" id="ML996152">
    <property type="protein sequence ID" value="KAF2734128.1"/>
    <property type="molecule type" value="Genomic_DNA"/>
</dbReference>
<sequence length="134" mass="14762">MIPPPLYRLPPLAYPICPAHQSPSPRNETYQLCTTKVIAVTPILSASSSPIRTHSHIRSYSSAAPPSRIRHPFSPFQAVPARPSRPPASPSTIARTKKIRTKTKESSHKGSYRDSNAGPLAFCAQETMEYRSKP</sequence>
<dbReference type="AlphaFoldDB" id="A0A9P4V2G2"/>
<keyword evidence="3" id="KW-1185">Reference proteome</keyword>
<protein>
    <submittedName>
        <fullName evidence="2">Uncharacterized protein</fullName>
    </submittedName>
</protein>
<feature type="region of interest" description="Disordered" evidence="1">
    <location>
        <begin position="51"/>
        <end position="118"/>
    </location>
</feature>
<dbReference type="Proteomes" id="UP000799444">
    <property type="component" value="Unassembled WGS sequence"/>
</dbReference>
<evidence type="ECO:0000313" key="2">
    <source>
        <dbReference type="EMBL" id="KAF2734128.1"/>
    </source>
</evidence>
<evidence type="ECO:0000256" key="1">
    <source>
        <dbReference type="SAM" id="MobiDB-lite"/>
    </source>
</evidence>
<feature type="compositionally biased region" description="Polar residues" evidence="1">
    <location>
        <begin position="51"/>
        <end position="64"/>
    </location>
</feature>
<comment type="caution">
    <text evidence="2">The sequence shown here is derived from an EMBL/GenBank/DDBJ whole genome shotgun (WGS) entry which is preliminary data.</text>
</comment>
<accession>A0A9P4V2G2</accession>
<name>A0A9P4V2G2_9PLEO</name>
<reference evidence="2" key="1">
    <citation type="journal article" date="2020" name="Stud. Mycol.">
        <title>101 Dothideomycetes genomes: a test case for predicting lifestyles and emergence of pathogens.</title>
        <authorList>
            <person name="Haridas S."/>
            <person name="Albert R."/>
            <person name="Binder M."/>
            <person name="Bloem J."/>
            <person name="Labutti K."/>
            <person name="Salamov A."/>
            <person name="Andreopoulos B."/>
            <person name="Baker S."/>
            <person name="Barry K."/>
            <person name="Bills G."/>
            <person name="Bluhm B."/>
            <person name="Cannon C."/>
            <person name="Castanera R."/>
            <person name="Culley D."/>
            <person name="Daum C."/>
            <person name="Ezra D."/>
            <person name="Gonzalez J."/>
            <person name="Henrissat B."/>
            <person name="Kuo A."/>
            <person name="Liang C."/>
            <person name="Lipzen A."/>
            <person name="Lutzoni F."/>
            <person name="Magnuson J."/>
            <person name="Mondo S."/>
            <person name="Nolan M."/>
            <person name="Ohm R."/>
            <person name="Pangilinan J."/>
            <person name="Park H.-J."/>
            <person name="Ramirez L."/>
            <person name="Alfaro M."/>
            <person name="Sun H."/>
            <person name="Tritt A."/>
            <person name="Yoshinaga Y."/>
            <person name="Zwiers L.-H."/>
            <person name="Turgeon B."/>
            <person name="Goodwin S."/>
            <person name="Spatafora J."/>
            <person name="Crous P."/>
            <person name="Grigoriev I."/>
        </authorList>
    </citation>
    <scope>NUCLEOTIDE SEQUENCE</scope>
    <source>
        <strain evidence="2">CBS 125425</strain>
    </source>
</reference>